<dbReference type="InterPro" id="IPR036047">
    <property type="entry name" value="F-box-like_dom_sf"/>
</dbReference>
<dbReference type="AlphaFoldDB" id="T1JEH6"/>
<dbReference type="PANTHER" id="PTHR20995:SF17">
    <property type="entry name" value="F-BOX_WD REPEAT-CONTAINING PROTEIN 5"/>
    <property type="match status" value="1"/>
</dbReference>
<keyword evidence="1" id="KW-0853">WD repeat</keyword>
<dbReference type="CDD" id="cd22132">
    <property type="entry name" value="F-box_FBXW5"/>
    <property type="match status" value="1"/>
</dbReference>
<evidence type="ECO:0000256" key="2">
    <source>
        <dbReference type="SAM" id="MobiDB-lite"/>
    </source>
</evidence>
<dbReference type="InterPro" id="IPR015943">
    <property type="entry name" value="WD40/YVTN_repeat-like_dom_sf"/>
</dbReference>
<sequence length="626" mass="72740">MSEEMQYSLWQLLPDSVLLYIFTYLDSKEVINCGQTCKTWNRVSYDEFLWRDMFYKDWKIPIGTSRKPDKMSWFDEYKRLKYHTPMIATEILYEHTNQVLHVSFSHNGEMFATSSKDGFIKVWNSSYPASIKYSVDMKNYGWKYTQFSQFNESDTLLLVSGVHTGLNNSNGEIVVFSVDGEFLYQSKVANKPYDIFGTWYNDIYLLSGQLLWLGQMVSSSVLWLNYAYQETEAPNKSVVTKLYKFYNRNASSIRTIIIANCVSNDDDDELDTNDQIVMESVSHVRGNPFSHTSINLERQQGTSASETSQNVAPNNKRDRRLRRITDPDNLDDLGRSILLEYDYSDDESDDFDDLMMAENFHQAVLPTPAIFAPNPDVVEASRDRRRGMMQLGDGDVLDSRDKYLIFTTGFRTYTPHQIGFKRIKPFMFRDKINMNLNDRLAEQQDRSGQHVEHNYEDELSVQHMFDKVDHLIDLHGHIIGMALSPDHRYLYVNNRPWPKDCQISDPMHPPPIAQEIDIHVIDLTTLQEVGVMLRSHKAYTSNDECFFIFLDVSNDFVASGAEDQHGYLWDRHYGICLSRYKHNDVVNSVAFNPVDSEMLVTASDDHTLKIWRSRNRANEIKEKAKV</sequence>
<name>T1JEH6_STRMM</name>
<dbReference type="EnsemblMetazoa" id="SMAR012222-RA">
    <property type="protein sequence ID" value="SMAR012222-PA"/>
    <property type="gene ID" value="SMAR012222"/>
</dbReference>
<feature type="domain" description="F-box" evidence="3">
    <location>
        <begin position="7"/>
        <end position="53"/>
    </location>
</feature>
<dbReference type="EMBL" id="JH432117">
    <property type="status" value="NOT_ANNOTATED_CDS"/>
    <property type="molecule type" value="Genomic_DNA"/>
</dbReference>
<dbReference type="OMA" id="NPRDSEM"/>
<reference evidence="4" key="2">
    <citation type="submission" date="2015-02" db="UniProtKB">
        <authorList>
            <consortium name="EnsemblMetazoa"/>
        </authorList>
    </citation>
    <scope>IDENTIFICATION</scope>
</reference>
<dbReference type="Proteomes" id="UP000014500">
    <property type="component" value="Unassembled WGS sequence"/>
</dbReference>
<dbReference type="SUPFAM" id="SSF50978">
    <property type="entry name" value="WD40 repeat-like"/>
    <property type="match status" value="1"/>
</dbReference>
<dbReference type="InterPro" id="IPR001680">
    <property type="entry name" value="WD40_rpt"/>
</dbReference>
<dbReference type="InterPro" id="IPR001810">
    <property type="entry name" value="F-box_dom"/>
</dbReference>
<dbReference type="Pfam" id="PF00400">
    <property type="entry name" value="WD40"/>
    <property type="match status" value="2"/>
</dbReference>
<dbReference type="GO" id="GO:0080008">
    <property type="term" value="C:Cul4-RING E3 ubiquitin ligase complex"/>
    <property type="evidence" value="ECO:0007669"/>
    <property type="project" value="InterPro"/>
</dbReference>
<dbReference type="GO" id="GO:0019005">
    <property type="term" value="C:SCF ubiquitin ligase complex"/>
    <property type="evidence" value="ECO:0007669"/>
    <property type="project" value="InterPro"/>
</dbReference>
<feature type="compositionally biased region" description="Polar residues" evidence="2">
    <location>
        <begin position="298"/>
        <end position="313"/>
    </location>
</feature>
<evidence type="ECO:0000313" key="5">
    <source>
        <dbReference type="Proteomes" id="UP000014500"/>
    </source>
</evidence>
<dbReference type="InterPro" id="IPR036322">
    <property type="entry name" value="WD40_repeat_dom_sf"/>
</dbReference>
<dbReference type="HOGENOM" id="CLU_021121_0_0_1"/>
<dbReference type="Gene3D" id="1.20.1280.50">
    <property type="match status" value="1"/>
</dbReference>
<keyword evidence="5" id="KW-1185">Reference proteome</keyword>
<dbReference type="PROSITE" id="PS50181">
    <property type="entry name" value="FBOX"/>
    <property type="match status" value="1"/>
</dbReference>
<dbReference type="Gene3D" id="2.130.10.10">
    <property type="entry name" value="YVTN repeat-like/Quinoprotein amine dehydrogenase"/>
    <property type="match status" value="2"/>
</dbReference>
<dbReference type="eggNOG" id="ENOG502QTGQ">
    <property type="taxonomic scope" value="Eukaryota"/>
</dbReference>
<dbReference type="PhylomeDB" id="T1JEH6"/>
<accession>T1JEH6</accession>
<dbReference type="SMART" id="SM00320">
    <property type="entry name" value="WD40"/>
    <property type="match status" value="3"/>
</dbReference>
<reference evidence="5" key="1">
    <citation type="submission" date="2011-05" db="EMBL/GenBank/DDBJ databases">
        <authorList>
            <person name="Richards S.R."/>
            <person name="Qu J."/>
            <person name="Jiang H."/>
            <person name="Jhangiani S.N."/>
            <person name="Agravi P."/>
            <person name="Goodspeed R."/>
            <person name="Gross S."/>
            <person name="Mandapat C."/>
            <person name="Jackson L."/>
            <person name="Mathew T."/>
            <person name="Pu L."/>
            <person name="Thornton R."/>
            <person name="Saada N."/>
            <person name="Wilczek-Boney K.B."/>
            <person name="Lee S."/>
            <person name="Kovar C."/>
            <person name="Wu Y."/>
            <person name="Scherer S.E."/>
            <person name="Worley K.C."/>
            <person name="Muzny D.M."/>
            <person name="Gibbs R."/>
        </authorList>
    </citation>
    <scope>NUCLEOTIDE SEQUENCE</scope>
    <source>
        <strain evidence="5">Brora</strain>
    </source>
</reference>
<dbReference type="SMART" id="SM00256">
    <property type="entry name" value="FBOX"/>
    <property type="match status" value="1"/>
</dbReference>
<dbReference type="SUPFAM" id="SSF81383">
    <property type="entry name" value="F-box domain"/>
    <property type="match status" value="1"/>
</dbReference>
<feature type="repeat" description="WD" evidence="1">
    <location>
        <begin position="579"/>
        <end position="611"/>
    </location>
</feature>
<dbReference type="STRING" id="126957.T1JEH6"/>
<dbReference type="PROSITE" id="PS50082">
    <property type="entry name" value="WD_REPEATS_2"/>
    <property type="match status" value="2"/>
</dbReference>
<organism evidence="4 5">
    <name type="scientific">Strigamia maritima</name>
    <name type="common">European centipede</name>
    <name type="synonym">Geophilus maritimus</name>
    <dbReference type="NCBI Taxonomy" id="126957"/>
    <lineage>
        <taxon>Eukaryota</taxon>
        <taxon>Metazoa</taxon>
        <taxon>Ecdysozoa</taxon>
        <taxon>Arthropoda</taxon>
        <taxon>Myriapoda</taxon>
        <taxon>Chilopoda</taxon>
        <taxon>Pleurostigmophora</taxon>
        <taxon>Geophilomorpha</taxon>
        <taxon>Linotaeniidae</taxon>
        <taxon>Strigamia</taxon>
    </lineage>
</organism>
<feature type="repeat" description="WD" evidence="1">
    <location>
        <begin position="92"/>
        <end position="124"/>
    </location>
</feature>
<evidence type="ECO:0000256" key="1">
    <source>
        <dbReference type="PROSITE-ProRule" id="PRU00221"/>
    </source>
</evidence>
<proteinExistence type="predicted"/>
<dbReference type="PANTHER" id="PTHR20995">
    <property type="entry name" value="F-BOX/WD REPEAT-CONTAINING PROTEIN 5"/>
    <property type="match status" value="1"/>
</dbReference>
<feature type="region of interest" description="Disordered" evidence="2">
    <location>
        <begin position="298"/>
        <end position="327"/>
    </location>
</feature>
<dbReference type="Pfam" id="PF12937">
    <property type="entry name" value="F-box-like"/>
    <property type="match status" value="1"/>
</dbReference>
<evidence type="ECO:0000313" key="4">
    <source>
        <dbReference type="EnsemblMetazoa" id="SMAR012222-PA"/>
    </source>
</evidence>
<evidence type="ECO:0000259" key="3">
    <source>
        <dbReference type="PROSITE" id="PS50181"/>
    </source>
</evidence>
<protein>
    <recommendedName>
        <fullName evidence="3">F-box domain-containing protein</fullName>
    </recommendedName>
</protein>
<dbReference type="InterPro" id="IPR042508">
    <property type="entry name" value="FBXW5"/>
</dbReference>
<dbReference type="GO" id="GO:0016567">
    <property type="term" value="P:protein ubiquitination"/>
    <property type="evidence" value="ECO:0007669"/>
    <property type="project" value="InterPro"/>
</dbReference>
<dbReference type="PROSITE" id="PS50294">
    <property type="entry name" value="WD_REPEATS_REGION"/>
    <property type="match status" value="2"/>
</dbReference>